<dbReference type="HOGENOM" id="CLU_3174906_0_0_6"/>
<reference evidence="2 3" key="1">
    <citation type="submission" date="2013-07" db="EMBL/GenBank/DDBJ databases">
        <authorList>
            <person name="Genoscope - CEA"/>
        </authorList>
    </citation>
    <scope>NUCLEOTIDE SEQUENCE [LARGE SCALE GENOMIC DNA]</scope>
    <source>
        <strain evidence="3">FRM16 / DSM 17909</strain>
    </source>
</reference>
<gene>
    <name evidence="2" type="ORF">XDD1_2928</name>
</gene>
<keyword evidence="1" id="KW-0472">Membrane</keyword>
<protein>
    <submittedName>
        <fullName evidence="2">Uncharacterized protein</fullName>
    </submittedName>
</protein>
<dbReference type="KEGG" id="xdo:XDD1_2928"/>
<dbReference type="EMBL" id="FO704550">
    <property type="protein sequence ID" value="CDG18627.1"/>
    <property type="molecule type" value="Genomic_DNA"/>
</dbReference>
<feature type="transmembrane region" description="Helical" evidence="1">
    <location>
        <begin position="6"/>
        <end position="27"/>
    </location>
</feature>
<keyword evidence="1" id="KW-1133">Transmembrane helix</keyword>
<organism evidence="2 3">
    <name type="scientific">Xenorhabdus doucetiae</name>
    <dbReference type="NCBI Taxonomy" id="351671"/>
    <lineage>
        <taxon>Bacteria</taxon>
        <taxon>Pseudomonadati</taxon>
        <taxon>Pseudomonadota</taxon>
        <taxon>Gammaproteobacteria</taxon>
        <taxon>Enterobacterales</taxon>
        <taxon>Morganellaceae</taxon>
        <taxon>Xenorhabdus</taxon>
    </lineage>
</organism>
<name>A0A068QUD3_9GAMM</name>
<dbReference type="Proteomes" id="UP000032721">
    <property type="component" value="Chromosome"/>
</dbReference>
<evidence type="ECO:0000313" key="2">
    <source>
        <dbReference type="EMBL" id="CDG18627.1"/>
    </source>
</evidence>
<keyword evidence="1" id="KW-0812">Transmembrane</keyword>
<evidence type="ECO:0000313" key="3">
    <source>
        <dbReference type="Proteomes" id="UP000032721"/>
    </source>
</evidence>
<sequence>MLGCVFTAYFCYLCFYYLLRHMQDILLMKYKKKPQKREQYEKVSFFR</sequence>
<dbReference type="AlphaFoldDB" id="A0A068QUD3"/>
<accession>A0A068QUD3</accession>
<proteinExistence type="predicted"/>
<evidence type="ECO:0000256" key="1">
    <source>
        <dbReference type="SAM" id="Phobius"/>
    </source>
</evidence>